<reference evidence="2 3" key="1">
    <citation type="submission" date="2021-05" db="EMBL/GenBank/DDBJ databases">
        <title>Draft genomes of bacteria isolated from model marine particles.</title>
        <authorList>
            <person name="Datta M.S."/>
            <person name="Schwartzman J.A."/>
            <person name="Enke T.N."/>
            <person name="Saavedra J."/>
            <person name="Cermak N."/>
            <person name="Cordero O.X."/>
        </authorList>
    </citation>
    <scope>NUCLEOTIDE SEQUENCE [LARGE SCALE GENOMIC DNA]</scope>
    <source>
        <strain evidence="2 3">D2M19</strain>
    </source>
</reference>
<dbReference type="RefSeq" id="WP_216009086.1">
    <property type="nucleotide sequence ID" value="NZ_JAHKPV010000021.1"/>
</dbReference>
<dbReference type="Pfam" id="PF00196">
    <property type="entry name" value="GerE"/>
    <property type="match status" value="1"/>
</dbReference>
<accession>A0ABS6AAS0</accession>
<dbReference type="InterPro" id="IPR000792">
    <property type="entry name" value="Tscrpt_reg_LuxR_C"/>
</dbReference>
<evidence type="ECO:0000259" key="1">
    <source>
        <dbReference type="SMART" id="SM00421"/>
    </source>
</evidence>
<protein>
    <submittedName>
        <fullName evidence="2">Helix-turn-helix transcriptional regulator</fullName>
    </submittedName>
</protein>
<dbReference type="SMART" id="SM00421">
    <property type="entry name" value="HTH_LUXR"/>
    <property type="match status" value="1"/>
</dbReference>
<sequence>MSEKEFRLYDDTLSCLYEASTSADSLLWRKFAQSVQRWLSVEQSSLVMLAPSEPCYRVTEGTAMSPQDFDHYFETIHDANVWVSGIEALPAGRPYRSCDLFPNKDLPNTRFYEEYLKDKQYYYAAGGYFHEEGDSKGLITIYQTLDQGSISPDKNRKLHWLFPHLKRAFEINCAFSRASQFNRSLSSGLSHLGNGFIFLDENGCVLEMNDVALDLMARNSFSIIHNKVILPDSLAQQKLEISIKSILSNGNKLPISISWLSKKEGFPFKLTLLKPNGEHASIFDALKCPNALILLNNPWRNSSLSPEMLQAVWNLTYSESRIALCLASGCSLRECADKFFITYETARSHLKNIFMKTEAHSQNELISAVNDLL</sequence>
<keyword evidence="3" id="KW-1185">Reference proteome</keyword>
<evidence type="ECO:0000313" key="3">
    <source>
        <dbReference type="Proteomes" id="UP000753376"/>
    </source>
</evidence>
<dbReference type="EMBL" id="JAHKPV010000021">
    <property type="protein sequence ID" value="MBU2875283.1"/>
    <property type="molecule type" value="Genomic_DNA"/>
</dbReference>
<gene>
    <name evidence="2" type="ORF">KO508_14860</name>
</gene>
<dbReference type="Proteomes" id="UP000753376">
    <property type="component" value="Unassembled WGS sequence"/>
</dbReference>
<feature type="domain" description="HTH luxR-type" evidence="1">
    <location>
        <begin position="312"/>
        <end position="369"/>
    </location>
</feature>
<name>A0ABS6AAS0_9GAMM</name>
<organism evidence="2 3">
    <name type="scientific">Marinobacter salexigens</name>
    <dbReference type="NCBI Taxonomy" id="1925763"/>
    <lineage>
        <taxon>Bacteria</taxon>
        <taxon>Pseudomonadati</taxon>
        <taxon>Pseudomonadota</taxon>
        <taxon>Gammaproteobacteria</taxon>
        <taxon>Pseudomonadales</taxon>
        <taxon>Marinobacteraceae</taxon>
        <taxon>Marinobacter</taxon>
    </lineage>
</organism>
<comment type="caution">
    <text evidence="2">The sequence shown here is derived from an EMBL/GenBank/DDBJ whole genome shotgun (WGS) entry which is preliminary data.</text>
</comment>
<evidence type="ECO:0000313" key="2">
    <source>
        <dbReference type="EMBL" id="MBU2875283.1"/>
    </source>
</evidence>
<proteinExistence type="predicted"/>